<organism evidence="3 4">
    <name type="scientific">Metschnikowia aff. pulcherrima</name>
    <dbReference type="NCBI Taxonomy" id="2163413"/>
    <lineage>
        <taxon>Eukaryota</taxon>
        <taxon>Fungi</taxon>
        <taxon>Dikarya</taxon>
        <taxon>Ascomycota</taxon>
        <taxon>Saccharomycotina</taxon>
        <taxon>Pichiomycetes</taxon>
        <taxon>Metschnikowiaceae</taxon>
        <taxon>Metschnikowia</taxon>
    </lineage>
</organism>
<evidence type="ECO:0000313" key="3">
    <source>
        <dbReference type="EMBL" id="QBM90080.1"/>
    </source>
</evidence>
<evidence type="ECO:0000256" key="1">
    <source>
        <dbReference type="SAM" id="MobiDB-lite"/>
    </source>
</evidence>
<feature type="signal peptide" evidence="2">
    <location>
        <begin position="1"/>
        <end position="22"/>
    </location>
</feature>
<feature type="compositionally biased region" description="Polar residues" evidence="1">
    <location>
        <begin position="30"/>
        <end position="43"/>
    </location>
</feature>
<keyword evidence="4" id="KW-1185">Reference proteome</keyword>
<gene>
    <name evidence="3" type="ORF">METSCH_E03190</name>
</gene>
<feature type="chain" id="PRO_5020380279" evidence="2">
    <location>
        <begin position="23"/>
        <end position="247"/>
    </location>
</feature>
<name>A0A4P6XRJ4_9ASCO</name>
<feature type="region of interest" description="Disordered" evidence="1">
    <location>
        <begin position="30"/>
        <end position="50"/>
    </location>
</feature>
<keyword evidence="2" id="KW-0732">Signal</keyword>
<evidence type="ECO:0000256" key="2">
    <source>
        <dbReference type="SAM" id="SignalP"/>
    </source>
</evidence>
<protein>
    <submittedName>
        <fullName evidence="3">Uncharacterized protein</fullName>
    </submittedName>
</protein>
<proteinExistence type="predicted"/>
<dbReference type="EMBL" id="CP034460">
    <property type="protein sequence ID" value="QBM90080.1"/>
    <property type="molecule type" value="Genomic_DNA"/>
</dbReference>
<sequence>MAAYLMGPALFVLATLFPLCTAYSGITNPEIQLNNSPQNNETRPNPLPENLYEHEPLNNTIPSDLTAQIEIELENFGENLNRFLESDRFNYHDFTARFLMFQKVFYDLDFTLERLSPKNAYSGWLLTIFGQQYHAMVDGTERMQRYSKHSKNNQISHEFICSMIDIRIVAIGLSNLVLVLPIRNRQIEHRILQLQCKFLSEMDGFSKRNPGKKLRKDPVAGYVRKTETALRGVKGLLHDSSNWGICP</sequence>
<evidence type="ECO:0000313" key="4">
    <source>
        <dbReference type="Proteomes" id="UP000292447"/>
    </source>
</evidence>
<dbReference type="AlphaFoldDB" id="A0A4P6XRJ4"/>
<dbReference type="Proteomes" id="UP000292447">
    <property type="component" value="Chromosome V"/>
</dbReference>
<reference evidence="4" key="1">
    <citation type="submission" date="2019-03" db="EMBL/GenBank/DDBJ databases">
        <title>Snf2 controls pulcherriminic acid biosynthesis and connects pigmentation and antifungal activity of the yeast Metschnikowia pulcherrima.</title>
        <authorList>
            <person name="Gore-Lloyd D."/>
            <person name="Sumann I."/>
            <person name="Brachmann A.O."/>
            <person name="Schneeberger K."/>
            <person name="Ortiz-Merino R.A."/>
            <person name="Moreno-Beltran M."/>
            <person name="Schlaefli M."/>
            <person name="Kirner P."/>
            <person name="Santos Kron A."/>
            <person name="Wolfe K.H."/>
            <person name="Piel J."/>
            <person name="Ahrens C.H."/>
            <person name="Henk D."/>
            <person name="Freimoser F.M."/>
        </authorList>
    </citation>
    <scope>NUCLEOTIDE SEQUENCE [LARGE SCALE GENOMIC DNA]</scope>
    <source>
        <strain evidence="4">APC 1.2</strain>
    </source>
</reference>
<accession>A0A4P6XRJ4</accession>